<reference evidence="3" key="2">
    <citation type="submission" date="2020-09" db="EMBL/GenBank/DDBJ databases">
        <authorList>
            <person name="Sun Q."/>
            <person name="Zhou Y."/>
        </authorList>
    </citation>
    <scope>NUCLEOTIDE SEQUENCE</scope>
    <source>
        <strain evidence="3">CGMCC 1.7081</strain>
    </source>
</reference>
<feature type="transmembrane region" description="Helical" evidence="1">
    <location>
        <begin position="40"/>
        <end position="56"/>
    </location>
</feature>
<dbReference type="RefSeq" id="WP_051312592.1">
    <property type="nucleotide sequence ID" value="NZ_BNAP01000027.1"/>
</dbReference>
<feature type="domain" description="SH3b" evidence="2">
    <location>
        <begin position="160"/>
        <end position="224"/>
    </location>
</feature>
<dbReference type="AlphaFoldDB" id="A0A8J3MF25"/>
<reference evidence="3" key="1">
    <citation type="journal article" date="2014" name="Int. J. Syst. Evol. Microbiol.">
        <title>Complete genome sequence of Corynebacterium casei LMG S-19264T (=DSM 44701T), isolated from a smear-ripened cheese.</title>
        <authorList>
            <consortium name="US DOE Joint Genome Institute (JGI-PGF)"/>
            <person name="Walter F."/>
            <person name="Albersmeier A."/>
            <person name="Kalinowski J."/>
            <person name="Ruckert C."/>
        </authorList>
    </citation>
    <scope>NUCLEOTIDE SEQUENCE</scope>
    <source>
        <strain evidence="3">CGMCC 1.7081</strain>
    </source>
</reference>
<dbReference type="InterPro" id="IPR003646">
    <property type="entry name" value="SH3-like_bac-type"/>
</dbReference>
<evidence type="ECO:0000313" key="3">
    <source>
        <dbReference type="EMBL" id="GHH00563.1"/>
    </source>
</evidence>
<keyword evidence="1" id="KW-1133">Transmembrane helix</keyword>
<dbReference type="Pfam" id="PF08239">
    <property type="entry name" value="SH3_3"/>
    <property type="match status" value="1"/>
</dbReference>
<keyword evidence="4" id="KW-1185">Reference proteome</keyword>
<dbReference type="Proteomes" id="UP000611500">
    <property type="component" value="Unassembled WGS sequence"/>
</dbReference>
<keyword evidence="1" id="KW-0812">Transmembrane</keyword>
<dbReference type="EMBL" id="BNAP01000027">
    <property type="protein sequence ID" value="GHH00563.1"/>
    <property type="molecule type" value="Genomic_DNA"/>
</dbReference>
<dbReference type="SMART" id="SM00287">
    <property type="entry name" value="SH3b"/>
    <property type="match status" value="1"/>
</dbReference>
<comment type="caution">
    <text evidence="3">The sequence shown here is derived from an EMBL/GenBank/DDBJ whole genome shotgun (WGS) entry which is preliminary data.</text>
</comment>
<organism evidence="3 4">
    <name type="scientific">Pseudodonghicola xiamenensis</name>
    <dbReference type="NCBI Taxonomy" id="337702"/>
    <lineage>
        <taxon>Bacteria</taxon>
        <taxon>Pseudomonadati</taxon>
        <taxon>Pseudomonadota</taxon>
        <taxon>Alphaproteobacteria</taxon>
        <taxon>Rhodobacterales</taxon>
        <taxon>Paracoccaceae</taxon>
        <taxon>Pseudodonghicola</taxon>
    </lineage>
</organism>
<accession>A0A8J3MF25</accession>
<sequence length="225" mass="24133">MAKTADRIVRPPDHHDTPEWENLTELPAIANRRMGYVAPMRRFIVLSFLLLAWVFYELSGGADFVPHRPAPADTPQARPQTAQTTQIATRAEATPPATVAAKVAPAPTQPSPQSPLRTGLSGPLGGLELTSLAQAAAGLRQAPPPAEPAQVTPDIQETTADIREITGLRVNMRDGPGTIYPVIARLQLGEKVEVLGDSGTGWLRLRGPDRRLGWVAASLVSRKAP</sequence>
<proteinExistence type="predicted"/>
<name>A0A8J3MF25_9RHOB</name>
<gene>
    <name evidence="3" type="ORF">GCM10010961_37290</name>
</gene>
<evidence type="ECO:0000259" key="2">
    <source>
        <dbReference type="PROSITE" id="PS51781"/>
    </source>
</evidence>
<dbReference type="Gene3D" id="2.30.30.40">
    <property type="entry name" value="SH3 Domains"/>
    <property type="match status" value="1"/>
</dbReference>
<protein>
    <recommendedName>
        <fullName evidence="2">SH3b domain-containing protein</fullName>
    </recommendedName>
</protein>
<keyword evidence="1" id="KW-0472">Membrane</keyword>
<evidence type="ECO:0000256" key="1">
    <source>
        <dbReference type="SAM" id="Phobius"/>
    </source>
</evidence>
<evidence type="ECO:0000313" key="4">
    <source>
        <dbReference type="Proteomes" id="UP000611500"/>
    </source>
</evidence>
<dbReference type="PROSITE" id="PS51781">
    <property type="entry name" value="SH3B"/>
    <property type="match status" value="1"/>
</dbReference>